<comment type="pathway">
    <text evidence="1">Metabolic intermediate biosynthesis; chorismate biosynthesis; chorismate from D-erythrose 4-phosphate and phosphoenolpyruvate: step 4/7.</text>
</comment>
<evidence type="ECO:0000313" key="5">
    <source>
        <dbReference type="EMBL" id="KAB1633069.1"/>
    </source>
</evidence>
<keyword evidence="2" id="KW-0028">Amino-acid biosynthesis</keyword>
<sequence length="379" mass="38467">MAALQAARVAGRRRLAVLGHPVAHSLSPVLHAAAYDALGLPWTYTRVDVASGELRRFLAGLGPTWLGLSLTMPLKREVPPLLARSTALVDELGVANTVRLDRTRVPFTVSGANTDVWGIVAALREAGVGRAGRADILGSGATAVSALRALADLEVGRVTVHARTPEHAAPLVALGAAHDIAVDVVTLPETEAPDVAGRSAAGRPATPHGGAVAAANDTAAGPRPVAARPIELRSDLVVSTLPPHAADGLDPVIPGSGVPGATDPDRGPVLLDVAYAPWPSRLAERWTAAGGAAVSGLAMLLWQAVAQVRFFVTGDDQLVLPDEDAMVVAMRAALADATAAPAGDTAPHVAPHGGAGRGEDARGASARRHGRPGAAGAQS</sequence>
<dbReference type="Gene3D" id="3.40.50.10860">
    <property type="entry name" value="Leucine Dehydrogenase, chain A, domain 1"/>
    <property type="match status" value="1"/>
</dbReference>
<dbReference type="InterPro" id="IPR036291">
    <property type="entry name" value="NAD(P)-bd_dom_sf"/>
</dbReference>
<feature type="region of interest" description="Disordered" evidence="3">
    <location>
        <begin position="339"/>
        <end position="379"/>
    </location>
</feature>
<reference evidence="5 6" key="1">
    <citation type="submission" date="2019-09" db="EMBL/GenBank/DDBJ databases">
        <title>Phylogeny of genus Pseudoclavibacter and closely related genus.</title>
        <authorList>
            <person name="Li Y."/>
        </authorList>
    </citation>
    <scope>NUCLEOTIDE SEQUENCE [LARGE SCALE GENOMIC DNA]</scope>
    <source>
        <strain evidence="5 6">JCM 16921</strain>
    </source>
</reference>
<dbReference type="SUPFAM" id="SSF53223">
    <property type="entry name" value="Aminoacid dehydrogenase-like, N-terminal domain"/>
    <property type="match status" value="1"/>
</dbReference>
<feature type="compositionally biased region" description="Low complexity" evidence="3">
    <location>
        <begin position="209"/>
        <end position="220"/>
    </location>
</feature>
<dbReference type="AlphaFoldDB" id="A0A7C8FUS4"/>
<evidence type="ECO:0000313" key="6">
    <source>
        <dbReference type="Proteomes" id="UP000481339"/>
    </source>
</evidence>
<dbReference type="Proteomes" id="UP000481339">
    <property type="component" value="Unassembled WGS sequence"/>
</dbReference>
<dbReference type="GO" id="GO:0009423">
    <property type="term" value="P:chorismate biosynthetic process"/>
    <property type="evidence" value="ECO:0007669"/>
    <property type="project" value="TreeGrafter"/>
</dbReference>
<dbReference type="EMBL" id="WBKA01000002">
    <property type="protein sequence ID" value="KAB1633069.1"/>
    <property type="molecule type" value="Genomic_DNA"/>
</dbReference>
<gene>
    <name evidence="5" type="ORF">F8O02_03575</name>
</gene>
<keyword evidence="6" id="KW-1185">Reference proteome</keyword>
<dbReference type="GO" id="GO:0009073">
    <property type="term" value="P:aromatic amino acid family biosynthetic process"/>
    <property type="evidence" value="ECO:0007669"/>
    <property type="project" value="UniProtKB-KW"/>
</dbReference>
<dbReference type="InterPro" id="IPR013708">
    <property type="entry name" value="Shikimate_DH-bd_N"/>
</dbReference>
<keyword evidence="2" id="KW-0057">Aromatic amino acid biosynthesis</keyword>
<evidence type="ECO:0000259" key="4">
    <source>
        <dbReference type="Pfam" id="PF08501"/>
    </source>
</evidence>
<dbReference type="SUPFAM" id="SSF51735">
    <property type="entry name" value="NAD(P)-binding Rossmann-fold domains"/>
    <property type="match status" value="1"/>
</dbReference>
<dbReference type="Pfam" id="PF08501">
    <property type="entry name" value="Shikimate_dh_N"/>
    <property type="match status" value="1"/>
</dbReference>
<dbReference type="PANTHER" id="PTHR21089:SF1">
    <property type="entry name" value="BIFUNCTIONAL 3-DEHYDROQUINATE DEHYDRATASE_SHIKIMATE DEHYDROGENASE, CHLOROPLASTIC"/>
    <property type="match status" value="1"/>
</dbReference>
<dbReference type="InterPro" id="IPR022893">
    <property type="entry name" value="Shikimate_DH_fam"/>
</dbReference>
<comment type="caution">
    <text evidence="5">The sequence shown here is derived from an EMBL/GenBank/DDBJ whole genome shotgun (WGS) entry which is preliminary data.</text>
</comment>
<dbReference type="Gene3D" id="3.40.50.720">
    <property type="entry name" value="NAD(P)-binding Rossmann-like Domain"/>
    <property type="match status" value="1"/>
</dbReference>
<dbReference type="InterPro" id="IPR046346">
    <property type="entry name" value="Aminoacid_DH-like_N_sf"/>
</dbReference>
<dbReference type="OrthoDB" id="9776868at2"/>
<dbReference type="GO" id="GO:0005829">
    <property type="term" value="C:cytosol"/>
    <property type="evidence" value="ECO:0007669"/>
    <property type="project" value="TreeGrafter"/>
</dbReference>
<evidence type="ECO:0000256" key="2">
    <source>
        <dbReference type="ARBA" id="ARBA00023141"/>
    </source>
</evidence>
<accession>A0A7C8FUS4</accession>
<protein>
    <submittedName>
        <fullName evidence="5">Shikimate dehydrogenase</fullName>
    </submittedName>
</protein>
<dbReference type="GO" id="GO:0019632">
    <property type="term" value="P:shikimate metabolic process"/>
    <property type="evidence" value="ECO:0007669"/>
    <property type="project" value="TreeGrafter"/>
</dbReference>
<evidence type="ECO:0000256" key="1">
    <source>
        <dbReference type="ARBA" id="ARBA00004871"/>
    </source>
</evidence>
<dbReference type="GO" id="GO:0050661">
    <property type="term" value="F:NADP binding"/>
    <property type="evidence" value="ECO:0007669"/>
    <property type="project" value="TreeGrafter"/>
</dbReference>
<proteinExistence type="predicted"/>
<feature type="domain" description="Shikimate dehydrogenase substrate binding N-terminal" evidence="4">
    <location>
        <begin position="17"/>
        <end position="98"/>
    </location>
</feature>
<evidence type="ECO:0000256" key="3">
    <source>
        <dbReference type="SAM" id="MobiDB-lite"/>
    </source>
</evidence>
<organism evidence="5 6">
    <name type="scientific">Pseudoclavibacter caeni</name>
    <dbReference type="NCBI Taxonomy" id="908846"/>
    <lineage>
        <taxon>Bacteria</taxon>
        <taxon>Bacillati</taxon>
        <taxon>Actinomycetota</taxon>
        <taxon>Actinomycetes</taxon>
        <taxon>Micrococcales</taxon>
        <taxon>Microbacteriaceae</taxon>
        <taxon>Pseudoclavibacter</taxon>
    </lineage>
</organism>
<name>A0A7C8FUS4_9MICO</name>
<dbReference type="PANTHER" id="PTHR21089">
    <property type="entry name" value="SHIKIMATE DEHYDROGENASE"/>
    <property type="match status" value="1"/>
</dbReference>
<feature type="region of interest" description="Disordered" evidence="3">
    <location>
        <begin position="197"/>
        <end position="220"/>
    </location>
</feature>
<dbReference type="GO" id="GO:0004764">
    <property type="term" value="F:shikimate 3-dehydrogenase (NADP+) activity"/>
    <property type="evidence" value="ECO:0007669"/>
    <property type="project" value="InterPro"/>
</dbReference>